<dbReference type="InterPro" id="IPR001509">
    <property type="entry name" value="Epimerase_deHydtase"/>
</dbReference>
<name>A0ABT4RRR5_9ACTN</name>
<proteinExistence type="predicted"/>
<organism evidence="2 3">
    <name type="scientific">Solirubrobacter deserti</name>
    <dbReference type="NCBI Taxonomy" id="2282478"/>
    <lineage>
        <taxon>Bacteria</taxon>
        <taxon>Bacillati</taxon>
        <taxon>Actinomycetota</taxon>
        <taxon>Thermoleophilia</taxon>
        <taxon>Solirubrobacterales</taxon>
        <taxon>Solirubrobacteraceae</taxon>
        <taxon>Solirubrobacter</taxon>
    </lineage>
</organism>
<evidence type="ECO:0000313" key="3">
    <source>
        <dbReference type="Proteomes" id="UP001147700"/>
    </source>
</evidence>
<dbReference type="PANTHER" id="PTHR43245">
    <property type="entry name" value="BIFUNCTIONAL POLYMYXIN RESISTANCE PROTEIN ARNA"/>
    <property type="match status" value="1"/>
</dbReference>
<dbReference type="PANTHER" id="PTHR43245:SF52">
    <property type="entry name" value="NAD-DEPENDENT EPIMERASE_DEHYDRATASE"/>
    <property type="match status" value="1"/>
</dbReference>
<dbReference type="Pfam" id="PF01370">
    <property type="entry name" value="Epimerase"/>
    <property type="match status" value="1"/>
</dbReference>
<gene>
    <name evidence="2" type="ORF">OJ962_27375</name>
</gene>
<dbReference type="SUPFAM" id="SSF51735">
    <property type="entry name" value="NAD(P)-binding Rossmann-fold domains"/>
    <property type="match status" value="1"/>
</dbReference>
<feature type="domain" description="NAD-dependent epimerase/dehydratase" evidence="1">
    <location>
        <begin position="4"/>
        <end position="229"/>
    </location>
</feature>
<reference evidence="2" key="1">
    <citation type="submission" date="2022-10" db="EMBL/GenBank/DDBJ databases">
        <title>The WGS of Solirubrobacter sp. CPCC 204708.</title>
        <authorList>
            <person name="Jiang Z."/>
        </authorList>
    </citation>
    <scope>NUCLEOTIDE SEQUENCE</scope>
    <source>
        <strain evidence="2">CPCC 204708</strain>
    </source>
</reference>
<evidence type="ECO:0000313" key="2">
    <source>
        <dbReference type="EMBL" id="MDA0141249.1"/>
    </source>
</evidence>
<sequence>MSRVLITGLSSYWGGRLAQELEKDESVEAIVGVSTEDPSCQLERTEFVRVGTHHALLRRIVHAAEIDTVIDTRLIVDSATAPAKAAHEQNVIGTMNVLAACGGPDSPVRKVVFKSSAHYYGCERDDPSFFTEQMRRPHPPRTRLESDIVEADDAVQDFAARNRHVTVTTLRFCNGLGPDLHTSHSRLLSLPAVPGILGFDPRCQFIHEDDIVGALHHAAMNDLPGVYNAAPDGVLVLSEVASLLGKPYAPLLPPWGTSLATAAWSAVGIRVPEEVRRQLRYGRGLDNRKLKMSGFRFSLTTRETVQEFAAALRLAPLRESGEAPYRYEREVEEFLRWSPSVRRDE</sequence>
<protein>
    <submittedName>
        <fullName evidence="2">NAD-dependent epimerase/dehydratase family protein</fullName>
    </submittedName>
</protein>
<dbReference type="InterPro" id="IPR036291">
    <property type="entry name" value="NAD(P)-bd_dom_sf"/>
</dbReference>
<dbReference type="Proteomes" id="UP001147700">
    <property type="component" value="Unassembled WGS sequence"/>
</dbReference>
<keyword evidence="3" id="KW-1185">Reference proteome</keyword>
<comment type="caution">
    <text evidence="2">The sequence shown here is derived from an EMBL/GenBank/DDBJ whole genome shotgun (WGS) entry which is preliminary data.</text>
</comment>
<dbReference type="EMBL" id="JAPCID010000052">
    <property type="protein sequence ID" value="MDA0141249.1"/>
    <property type="molecule type" value="Genomic_DNA"/>
</dbReference>
<dbReference type="Gene3D" id="3.40.50.720">
    <property type="entry name" value="NAD(P)-binding Rossmann-like Domain"/>
    <property type="match status" value="1"/>
</dbReference>
<evidence type="ECO:0000259" key="1">
    <source>
        <dbReference type="Pfam" id="PF01370"/>
    </source>
</evidence>
<accession>A0ABT4RRR5</accession>
<dbReference type="RefSeq" id="WP_202952442.1">
    <property type="nucleotide sequence ID" value="NZ_JAPCID010000052.1"/>
</dbReference>
<dbReference type="InterPro" id="IPR050177">
    <property type="entry name" value="Lipid_A_modif_metabolic_enz"/>
</dbReference>